<feature type="transmembrane region" description="Helical" evidence="6">
    <location>
        <begin position="36"/>
        <end position="53"/>
    </location>
</feature>
<dbReference type="AlphaFoldDB" id="A0A7W9FHQ2"/>
<dbReference type="SMART" id="SM00388">
    <property type="entry name" value="HisKA"/>
    <property type="match status" value="1"/>
</dbReference>
<dbReference type="InterPro" id="IPR003594">
    <property type="entry name" value="HATPase_dom"/>
</dbReference>
<reference evidence="9 10" key="1">
    <citation type="submission" date="2020-08" db="EMBL/GenBank/DDBJ databases">
        <title>Genomic Encyclopedia of Type Strains, Phase IV (KMG-IV): sequencing the most valuable type-strain genomes for metagenomic binning, comparative biology and taxonomic classification.</title>
        <authorList>
            <person name="Goeker M."/>
        </authorList>
    </citation>
    <scope>NUCLEOTIDE SEQUENCE [LARGE SCALE GENOMIC DNA]</scope>
    <source>
        <strain evidence="9 10">DSM 4737</strain>
    </source>
</reference>
<keyword evidence="9" id="KW-0418">Kinase</keyword>
<dbReference type="CDD" id="cd00082">
    <property type="entry name" value="HisKA"/>
    <property type="match status" value="1"/>
</dbReference>
<dbReference type="PROSITE" id="PS50110">
    <property type="entry name" value="RESPONSE_REGULATORY"/>
    <property type="match status" value="1"/>
</dbReference>
<keyword evidence="6" id="KW-0812">Transmembrane</keyword>
<gene>
    <name evidence="9" type="ORF">GGR13_003317</name>
</gene>
<feature type="modified residue" description="4-aspartylphosphate" evidence="5">
    <location>
        <position position="432"/>
    </location>
</feature>
<evidence type="ECO:0000259" key="8">
    <source>
        <dbReference type="PROSITE" id="PS50110"/>
    </source>
</evidence>
<dbReference type="CDD" id="cd17546">
    <property type="entry name" value="REC_hyHK_CKI1_RcsC-like"/>
    <property type="match status" value="1"/>
</dbReference>
<keyword evidence="4" id="KW-0902">Two-component regulatory system</keyword>
<dbReference type="GO" id="GO:0000155">
    <property type="term" value="F:phosphorelay sensor kinase activity"/>
    <property type="evidence" value="ECO:0007669"/>
    <property type="project" value="InterPro"/>
</dbReference>
<evidence type="ECO:0000313" key="10">
    <source>
        <dbReference type="Proteomes" id="UP000545037"/>
    </source>
</evidence>
<evidence type="ECO:0000259" key="7">
    <source>
        <dbReference type="PROSITE" id="PS50109"/>
    </source>
</evidence>
<dbReference type="Pfam" id="PF02518">
    <property type="entry name" value="HATPase_c"/>
    <property type="match status" value="1"/>
</dbReference>
<evidence type="ECO:0000256" key="6">
    <source>
        <dbReference type="SAM" id="Phobius"/>
    </source>
</evidence>
<dbReference type="FunFam" id="3.30.565.10:FF:000010">
    <property type="entry name" value="Sensor histidine kinase RcsC"/>
    <property type="match status" value="1"/>
</dbReference>
<dbReference type="EMBL" id="JACHOR010000006">
    <property type="protein sequence ID" value="MBB5747689.1"/>
    <property type="molecule type" value="Genomic_DNA"/>
</dbReference>
<dbReference type="EC" id="2.7.13.3" evidence="2"/>
<feature type="domain" description="Response regulatory" evidence="8">
    <location>
        <begin position="383"/>
        <end position="499"/>
    </location>
</feature>
<proteinExistence type="predicted"/>
<dbReference type="PROSITE" id="PS50109">
    <property type="entry name" value="HIS_KIN"/>
    <property type="match status" value="1"/>
</dbReference>
<evidence type="ECO:0000256" key="2">
    <source>
        <dbReference type="ARBA" id="ARBA00012438"/>
    </source>
</evidence>
<dbReference type="PANTHER" id="PTHR45339">
    <property type="entry name" value="HYBRID SIGNAL TRANSDUCTION HISTIDINE KINASE J"/>
    <property type="match status" value="1"/>
</dbReference>
<dbReference type="InterPro" id="IPR011006">
    <property type="entry name" value="CheY-like_superfamily"/>
</dbReference>
<keyword evidence="6" id="KW-1133">Transmembrane helix</keyword>
<dbReference type="RefSeq" id="WP_183214665.1">
    <property type="nucleotide sequence ID" value="NZ_JACHOR010000006.1"/>
</dbReference>
<keyword evidence="3 5" id="KW-0597">Phosphoprotein</keyword>
<name>A0A7W9FHQ2_9CAUL</name>
<sequence length="511" mass="55021">MPSARLRAILIGSVTVNVAVYASLAIYLWFSGNAAGMVFGMVMLAGGMLHVSVHMHDVRAFVIASIIPYTLYFLGLPIVQSIMTREPLDLLIAVGGILYMTHLGVTIRQGSQSTKALKEANELARAAAERANIASSAKSDFLATISHEIRTPMNAVISAGQSLNRTQLDATQRDQVEMLLDSGGILVALLNDILDFSKIEAGKMELNPASVDVPERLKAMQRIWSERAEQAGSDLRLTIDDSVPSALHLDPLRFQQIVFNLVSNAVKFTQDGHIDVRAHWSAAENMLEIEVEDTGCGIPADRLGAIFEVFEQADARTTRRFGGTGLGLAISRRLAELMGGSLVVRSEVGLGSRFVAQMPCELADVVEAAHPTEVPTGSIAGLSILVAEDHPVNRKIIAHVLEPFGAVISFAENGAIAVDHCRTNRFDVILMDMQMPVMDGLEASRQIIAENLAPATPIIALTANVLDVHREAWSQVGAAGFVAKPIEHGLLITTILHCVQAARLDDLRPAA</sequence>
<dbReference type="SUPFAM" id="SSF47384">
    <property type="entry name" value="Homodimeric domain of signal transducing histidine kinase"/>
    <property type="match status" value="1"/>
</dbReference>
<feature type="domain" description="Histidine kinase" evidence="7">
    <location>
        <begin position="144"/>
        <end position="362"/>
    </location>
</feature>
<feature type="transmembrane region" description="Helical" evidence="6">
    <location>
        <begin position="9"/>
        <end position="30"/>
    </location>
</feature>
<dbReference type="InterPro" id="IPR036097">
    <property type="entry name" value="HisK_dim/P_sf"/>
</dbReference>
<dbReference type="PANTHER" id="PTHR45339:SF1">
    <property type="entry name" value="HYBRID SIGNAL TRANSDUCTION HISTIDINE KINASE J"/>
    <property type="match status" value="1"/>
</dbReference>
<evidence type="ECO:0000256" key="4">
    <source>
        <dbReference type="ARBA" id="ARBA00023012"/>
    </source>
</evidence>
<dbReference type="Proteomes" id="UP000545037">
    <property type="component" value="Unassembled WGS sequence"/>
</dbReference>
<dbReference type="InterPro" id="IPR003661">
    <property type="entry name" value="HisK_dim/P_dom"/>
</dbReference>
<dbReference type="InterPro" id="IPR004358">
    <property type="entry name" value="Sig_transdc_His_kin-like_C"/>
</dbReference>
<dbReference type="Gene3D" id="1.10.287.130">
    <property type="match status" value="1"/>
</dbReference>
<comment type="caution">
    <text evidence="9">The sequence shown here is derived from an EMBL/GenBank/DDBJ whole genome shotgun (WGS) entry which is preliminary data.</text>
</comment>
<comment type="catalytic activity">
    <reaction evidence="1">
        <text>ATP + protein L-histidine = ADP + protein N-phospho-L-histidine.</text>
        <dbReference type="EC" id="2.7.13.3"/>
    </reaction>
</comment>
<dbReference type="Gene3D" id="3.30.565.10">
    <property type="entry name" value="Histidine kinase-like ATPase, C-terminal domain"/>
    <property type="match status" value="1"/>
</dbReference>
<evidence type="ECO:0000256" key="5">
    <source>
        <dbReference type="PROSITE-ProRule" id="PRU00169"/>
    </source>
</evidence>
<dbReference type="SMART" id="SM00448">
    <property type="entry name" value="REC"/>
    <property type="match status" value="1"/>
</dbReference>
<evidence type="ECO:0000313" key="9">
    <source>
        <dbReference type="EMBL" id="MBB5747689.1"/>
    </source>
</evidence>
<dbReference type="PRINTS" id="PR00344">
    <property type="entry name" value="BCTRLSENSOR"/>
</dbReference>
<protein>
    <recommendedName>
        <fullName evidence="2">histidine kinase</fullName>
        <ecNumber evidence="2">2.7.13.3</ecNumber>
    </recommendedName>
</protein>
<dbReference type="SUPFAM" id="SSF55874">
    <property type="entry name" value="ATPase domain of HSP90 chaperone/DNA topoisomerase II/histidine kinase"/>
    <property type="match status" value="1"/>
</dbReference>
<dbReference type="SMART" id="SM00387">
    <property type="entry name" value="HATPase_c"/>
    <property type="match status" value="1"/>
</dbReference>
<dbReference type="Pfam" id="PF00512">
    <property type="entry name" value="HisKA"/>
    <property type="match status" value="1"/>
</dbReference>
<accession>A0A7W9FHQ2</accession>
<dbReference type="Gene3D" id="3.40.50.2300">
    <property type="match status" value="1"/>
</dbReference>
<dbReference type="InterPro" id="IPR001789">
    <property type="entry name" value="Sig_transdc_resp-reg_receiver"/>
</dbReference>
<dbReference type="InterPro" id="IPR005467">
    <property type="entry name" value="His_kinase_dom"/>
</dbReference>
<keyword evidence="10" id="KW-1185">Reference proteome</keyword>
<organism evidence="9 10">
    <name type="scientific">Brevundimonas variabilis</name>
    <dbReference type="NCBI Taxonomy" id="74312"/>
    <lineage>
        <taxon>Bacteria</taxon>
        <taxon>Pseudomonadati</taxon>
        <taxon>Pseudomonadota</taxon>
        <taxon>Alphaproteobacteria</taxon>
        <taxon>Caulobacterales</taxon>
        <taxon>Caulobacteraceae</taxon>
        <taxon>Brevundimonas</taxon>
    </lineage>
</organism>
<evidence type="ECO:0000256" key="1">
    <source>
        <dbReference type="ARBA" id="ARBA00000085"/>
    </source>
</evidence>
<dbReference type="InterPro" id="IPR036890">
    <property type="entry name" value="HATPase_C_sf"/>
</dbReference>
<keyword evidence="6" id="KW-0472">Membrane</keyword>
<dbReference type="CDD" id="cd16922">
    <property type="entry name" value="HATPase_EvgS-ArcB-TorS-like"/>
    <property type="match status" value="1"/>
</dbReference>
<dbReference type="SUPFAM" id="SSF52172">
    <property type="entry name" value="CheY-like"/>
    <property type="match status" value="1"/>
</dbReference>
<keyword evidence="9" id="KW-0808">Transferase</keyword>
<dbReference type="Pfam" id="PF00072">
    <property type="entry name" value="Response_reg"/>
    <property type="match status" value="1"/>
</dbReference>
<feature type="transmembrane region" description="Helical" evidence="6">
    <location>
        <begin position="60"/>
        <end position="78"/>
    </location>
</feature>
<evidence type="ECO:0000256" key="3">
    <source>
        <dbReference type="ARBA" id="ARBA00022553"/>
    </source>
</evidence>